<evidence type="ECO:0000313" key="2">
    <source>
        <dbReference type="EMBL" id="PLT44421.1"/>
    </source>
</evidence>
<organism evidence="2 3">
    <name type="scientific">Paenibacillus pasadenensis</name>
    <dbReference type="NCBI Taxonomy" id="217090"/>
    <lineage>
        <taxon>Bacteria</taxon>
        <taxon>Bacillati</taxon>
        <taxon>Bacillota</taxon>
        <taxon>Bacilli</taxon>
        <taxon>Bacillales</taxon>
        <taxon>Paenibacillaceae</taxon>
        <taxon>Paenibacillus</taxon>
    </lineage>
</organism>
<feature type="region of interest" description="Disordered" evidence="1">
    <location>
        <begin position="22"/>
        <end position="49"/>
    </location>
</feature>
<dbReference type="RefSeq" id="WP_028600302.1">
    <property type="nucleotide sequence ID" value="NZ_BIMM01000073.1"/>
</dbReference>
<reference evidence="2 3" key="1">
    <citation type="submission" date="2017-05" db="EMBL/GenBank/DDBJ databases">
        <title>Functional genome analysis of Paenibacillus pasadenensis strain R16: insights on endophytic life style and antifungal activity.</title>
        <authorList>
            <person name="Passera A."/>
            <person name="Marcolungo L."/>
            <person name="Casati P."/>
            <person name="Brasca M."/>
            <person name="Quaglino F."/>
            <person name="Delledonne M."/>
        </authorList>
    </citation>
    <scope>NUCLEOTIDE SEQUENCE [LARGE SCALE GENOMIC DNA]</scope>
    <source>
        <strain evidence="2 3">R16</strain>
    </source>
</reference>
<proteinExistence type="predicted"/>
<name>A0A2N5N255_9BACL</name>
<evidence type="ECO:0000256" key="1">
    <source>
        <dbReference type="SAM" id="MobiDB-lite"/>
    </source>
</evidence>
<dbReference type="OrthoDB" id="2678790at2"/>
<sequence>MPARPRRPSRLVCRHQVRVRLEAPAADAAPSSPAGPKKQRKDASAPKSEGVAIHVAAGGVYLIRVTAEGFAGTAPLPCLTVGGSLLAGMLYDPPEDGRVSGWLLARLPAGCLLKLEDRSFPLPLPRGAAPPAAGRLWELTMERVGG</sequence>
<dbReference type="AlphaFoldDB" id="A0A2N5N255"/>
<accession>A0A2N5N255</accession>
<comment type="caution">
    <text evidence="2">The sequence shown here is derived from an EMBL/GenBank/DDBJ whole genome shotgun (WGS) entry which is preliminary data.</text>
</comment>
<gene>
    <name evidence="2" type="ORF">B8V81_2852</name>
</gene>
<dbReference type="Proteomes" id="UP000234789">
    <property type="component" value="Unassembled WGS sequence"/>
</dbReference>
<feature type="compositionally biased region" description="Low complexity" evidence="1">
    <location>
        <begin position="23"/>
        <end position="36"/>
    </location>
</feature>
<dbReference type="EMBL" id="NFEZ01000004">
    <property type="protein sequence ID" value="PLT44421.1"/>
    <property type="molecule type" value="Genomic_DNA"/>
</dbReference>
<protein>
    <submittedName>
        <fullName evidence="2">Uncharacterized protein</fullName>
    </submittedName>
</protein>
<keyword evidence="3" id="KW-1185">Reference proteome</keyword>
<evidence type="ECO:0000313" key="3">
    <source>
        <dbReference type="Proteomes" id="UP000234789"/>
    </source>
</evidence>